<comment type="caution">
    <text evidence="1">The sequence shown here is derived from an EMBL/GenBank/DDBJ whole genome shotgun (WGS) entry which is preliminary data.</text>
</comment>
<dbReference type="AlphaFoldDB" id="A0A5C6CQP5"/>
<organism evidence="1 2">
    <name type="scientific">Novipirellula galeiformis</name>
    <dbReference type="NCBI Taxonomy" id="2528004"/>
    <lineage>
        <taxon>Bacteria</taxon>
        <taxon>Pseudomonadati</taxon>
        <taxon>Planctomycetota</taxon>
        <taxon>Planctomycetia</taxon>
        <taxon>Pirellulales</taxon>
        <taxon>Pirellulaceae</taxon>
        <taxon>Novipirellula</taxon>
    </lineage>
</organism>
<accession>A0A5C6CQP5</accession>
<evidence type="ECO:0000313" key="1">
    <source>
        <dbReference type="EMBL" id="TWU25416.1"/>
    </source>
</evidence>
<dbReference type="EMBL" id="SJPT01000002">
    <property type="protein sequence ID" value="TWU25416.1"/>
    <property type="molecule type" value="Genomic_DNA"/>
</dbReference>
<evidence type="ECO:0000313" key="2">
    <source>
        <dbReference type="Proteomes" id="UP000316304"/>
    </source>
</evidence>
<gene>
    <name evidence="1" type="ORF">Pla52o_17170</name>
</gene>
<reference evidence="1 2" key="1">
    <citation type="submission" date="2019-02" db="EMBL/GenBank/DDBJ databases">
        <title>Deep-cultivation of Planctomycetes and their phenomic and genomic characterization uncovers novel biology.</title>
        <authorList>
            <person name="Wiegand S."/>
            <person name="Jogler M."/>
            <person name="Boedeker C."/>
            <person name="Pinto D."/>
            <person name="Vollmers J."/>
            <person name="Rivas-Marin E."/>
            <person name="Kohn T."/>
            <person name="Peeters S.H."/>
            <person name="Heuer A."/>
            <person name="Rast P."/>
            <person name="Oberbeckmann S."/>
            <person name="Bunk B."/>
            <person name="Jeske O."/>
            <person name="Meyerdierks A."/>
            <person name="Storesund J.E."/>
            <person name="Kallscheuer N."/>
            <person name="Luecker S."/>
            <person name="Lage O.M."/>
            <person name="Pohl T."/>
            <person name="Merkel B.J."/>
            <person name="Hornburger P."/>
            <person name="Mueller R.-W."/>
            <person name="Bruemmer F."/>
            <person name="Labrenz M."/>
            <person name="Spormann A.M."/>
            <person name="Op Den Camp H."/>
            <person name="Overmann J."/>
            <person name="Amann R."/>
            <person name="Jetten M.S.M."/>
            <person name="Mascher T."/>
            <person name="Medema M.H."/>
            <person name="Devos D.P."/>
            <person name="Kaster A.-K."/>
            <person name="Ovreas L."/>
            <person name="Rohde M."/>
            <person name="Galperin M.Y."/>
            <person name="Jogler C."/>
        </authorList>
    </citation>
    <scope>NUCLEOTIDE SEQUENCE [LARGE SCALE GENOMIC DNA]</scope>
    <source>
        <strain evidence="1 2">Pla52o</strain>
    </source>
</reference>
<protein>
    <submittedName>
        <fullName evidence="1">Uncharacterized protein</fullName>
    </submittedName>
</protein>
<proteinExistence type="predicted"/>
<keyword evidence="2" id="KW-1185">Reference proteome</keyword>
<sequence length="65" mass="7204">MIRPSSMEVAMHFSMMASSSRLSSIVGLTLPNTGPQDDAIDRHQRDDVAAVLMWRAVLMQRTGVM</sequence>
<dbReference type="Proteomes" id="UP000316304">
    <property type="component" value="Unassembled WGS sequence"/>
</dbReference>
<name>A0A5C6CQP5_9BACT</name>